<evidence type="ECO:0000256" key="7">
    <source>
        <dbReference type="ARBA" id="ARBA00023159"/>
    </source>
</evidence>
<feature type="domain" description="TFIIB-type" evidence="13">
    <location>
        <begin position="273"/>
        <end position="304"/>
    </location>
</feature>
<dbReference type="EMBL" id="BRXY01000158">
    <property type="protein sequence ID" value="GMH72634.1"/>
    <property type="molecule type" value="Genomic_DNA"/>
</dbReference>
<dbReference type="PRINTS" id="PR00685">
    <property type="entry name" value="TIFACTORIIB"/>
</dbReference>
<reference evidence="15" key="1">
    <citation type="journal article" date="2023" name="Commun. Biol.">
        <title>Genome analysis of Parmales, the sister group of diatoms, reveals the evolutionary specialization of diatoms from phago-mixotrophs to photoautotrophs.</title>
        <authorList>
            <person name="Ban H."/>
            <person name="Sato S."/>
            <person name="Yoshikawa S."/>
            <person name="Yamada K."/>
            <person name="Nakamura Y."/>
            <person name="Ichinomiya M."/>
            <person name="Sato N."/>
            <person name="Blanc-Mathieu R."/>
            <person name="Endo H."/>
            <person name="Kuwata A."/>
            <person name="Ogata H."/>
        </authorList>
    </citation>
    <scope>NUCLEOTIDE SEQUENCE [LARGE SCALE GENOMIC DNA]</scope>
    <source>
        <strain evidence="15">NIES 3701</strain>
    </source>
</reference>
<dbReference type="GO" id="GO:0001006">
    <property type="term" value="F:RNA polymerase III type 3 promoter sequence-specific DNA binding"/>
    <property type="evidence" value="ECO:0007669"/>
    <property type="project" value="TreeGrafter"/>
</dbReference>
<dbReference type="FunFam" id="1.10.472.10:FF:000007">
    <property type="entry name" value="Transcription factor IIIB 90 kDa subunit"/>
    <property type="match status" value="1"/>
</dbReference>
<comment type="subcellular location">
    <subcellularLocation>
        <location evidence="1">Nucleus</location>
    </subcellularLocation>
</comment>
<dbReference type="OrthoDB" id="511529at2759"/>
<comment type="similarity">
    <text evidence="2">Belongs to the TFIIB family.</text>
</comment>
<dbReference type="InterPro" id="IPR013150">
    <property type="entry name" value="TFIIB_cyclin"/>
</dbReference>
<evidence type="ECO:0000256" key="6">
    <source>
        <dbReference type="ARBA" id="ARBA00023015"/>
    </source>
</evidence>
<feature type="compositionally biased region" description="Basic and acidic residues" evidence="12">
    <location>
        <begin position="989"/>
        <end position="1002"/>
    </location>
</feature>
<dbReference type="CDD" id="cd20553">
    <property type="entry name" value="CYCLIN_TFIIIB90_rpt1"/>
    <property type="match status" value="1"/>
</dbReference>
<keyword evidence="6" id="KW-0805">Transcription regulation</keyword>
<keyword evidence="15" id="KW-1185">Reference proteome</keyword>
<dbReference type="GO" id="GO:0017025">
    <property type="term" value="F:TBP-class protein binding"/>
    <property type="evidence" value="ECO:0007669"/>
    <property type="project" value="InterPro"/>
</dbReference>
<protein>
    <recommendedName>
        <fullName evidence="10">B-related factor 1</fullName>
    </recommendedName>
</protein>
<feature type="region of interest" description="Disordered" evidence="12">
    <location>
        <begin position="1"/>
        <end position="264"/>
    </location>
</feature>
<feature type="compositionally biased region" description="Basic residues" evidence="12">
    <location>
        <begin position="937"/>
        <end position="951"/>
    </location>
</feature>
<dbReference type="GO" id="GO:0008270">
    <property type="term" value="F:zinc ion binding"/>
    <property type="evidence" value="ECO:0007669"/>
    <property type="project" value="UniProtKB-KW"/>
</dbReference>
<evidence type="ECO:0000256" key="2">
    <source>
        <dbReference type="ARBA" id="ARBA00010857"/>
    </source>
</evidence>
<dbReference type="GO" id="GO:0005634">
    <property type="term" value="C:nucleus"/>
    <property type="evidence" value="ECO:0007669"/>
    <property type="project" value="UniProtKB-SubCell"/>
</dbReference>
<comment type="caution">
    <text evidence="14">The sequence shown here is derived from an EMBL/GenBank/DDBJ whole genome shotgun (WGS) entry which is preliminary data.</text>
</comment>
<feature type="compositionally biased region" description="Basic residues" evidence="12">
    <location>
        <begin position="74"/>
        <end position="91"/>
    </location>
</feature>
<evidence type="ECO:0000256" key="12">
    <source>
        <dbReference type="SAM" id="MobiDB-lite"/>
    </source>
</evidence>
<proteinExistence type="inferred from homology"/>
<evidence type="ECO:0000256" key="11">
    <source>
        <dbReference type="PROSITE-ProRule" id="PRU00469"/>
    </source>
</evidence>
<feature type="compositionally biased region" description="Basic and acidic residues" evidence="12">
    <location>
        <begin position="779"/>
        <end position="817"/>
    </location>
</feature>
<feature type="compositionally biased region" description="Acidic residues" evidence="12">
    <location>
        <begin position="200"/>
        <end position="211"/>
    </location>
</feature>
<evidence type="ECO:0000256" key="4">
    <source>
        <dbReference type="ARBA" id="ARBA00022771"/>
    </source>
</evidence>
<dbReference type="Proteomes" id="UP001165085">
    <property type="component" value="Unassembled WGS sequence"/>
</dbReference>
<evidence type="ECO:0000313" key="15">
    <source>
        <dbReference type="Proteomes" id="UP001165085"/>
    </source>
</evidence>
<sequence>MTRPMPPRKQPSNSTSNGGSASIDENGGSNSVQSSNVSTNASTAGVHKALPSLQLHGPGPRPRSMSTSSQTPRQRPKAKKKPQKAKPKARPRAAGSGAAQKKAAIKRQAKSRDEVFDDSDSDNSSDDDDVAAANSKKTASTTTTTAAATATSTTTTTTTTATTTTSSTSTSATLKKRSLAPPAPRLTKEMQQALQSQQNDDGDDSDSDSDDNSAQPQKKQRSDSKSHVSFDLSATDSKRKSNKKKTPNQLKIEKQRVQQSQRDSMQLNAQQQNSTCCPNCESTDIEYDEKSGSAICITCGVVVEENAIVSSIEFSEAGGSSQVIGQFVSASMTKPFTPSGSRRGGRYGFSRDSRETTLTNGRRRIQDVASRLRLGSLFVDSAHRFFQIAVEKNFVQGRKTTHVVAACLYIACRQSKSQHMLIDFSDALQVNVYTLGTCFLKFRRLLGLKLEIIDPALYVYRFASHLELGEKANAVALTALRVTARMKRDWIVAGRRPAGVCAAALLIASRAHGFAKSQNDVTKILRVCGVTVNNRIKEFEYLPSARLTFEQFNTVELDAEADPPSFTQNRTSELRNKAIANGDMALLQSEECKDKLEGVMRTTGKTKIRREESALMYNETEKKLVNAMGQELSKEGQRLMIEAGDDGDYDETKTEEDEIKEQAERTLAVIKPNVQIADENGKMLEVAHWKASSTEKRMAIAKSESVKPYNPLKDQAPGTKTGGFYKSEESFSITDWIKKIPKDNDIFGDMDCLIRTEKEEKERDKIFATVNEPFLQKQEEKRLRQEKDKKDSEKKRLDAQEQESKAEAYEKQKESRTDSMLGPKKKKDKEKAAAAAAAAIPQADPDNIQMNVLNTLSARKVSRKIDYEAMSKIWTEGGKGFAMGGNNDNENDRSKNRSKNKSKGSDDDSDDDDSSSSKGDSESEDDAPKMKATAKSTKARARPTAKKKPVAKAKTTSTTKAKAKPAAKSKGAKKAGGTKKSDASVASKDSAKSKSSKKESSEAPKLPVYDSDSTDNSSSDSGGEEFAFV</sequence>
<dbReference type="PANTHER" id="PTHR11618:SF4">
    <property type="entry name" value="TRANSCRIPTION FACTOR IIIB 90 KDA SUBUNIT"/>
    <property type="match status" value="1"/>
</dbReference>
<feature type="compositionally biased region" description="Low complexity" evidence="12">
    <location>
        <begin position="138"/>
        <end position="173"/>
    </location>
</feature>
<dbReference type="PROSITE" id="PS51134">
    <property type="entry name" value="ZF_TFIIB"/>
    <property type="match status" value="1"/>
</dbReference>
<evidence type="ECO:0000256" key="1">
    <source>
        <dbReference type="ARBA" id="ARBA00004123"/>
    </source>
</evidence>
<evidence type="ECO:0000256" key="5">
    <source>
        <dbReference type="ARBA" id="ARBA00022833"/>
    </source>
</evidence>
<keyword evidence="3" id="KW-0479">Metal-binding</keyword>
<dbReference type="InterPro" id="IPR013137">
    <property type="entry name" value="Znf_TFIIB"/>
</dbReference>
<dbReference type="GO" id="GO:0070897">
    <property type="term" value="P:transcription preinitiation complex assembly"/>
    <property type="evidence" value="ECO:0007669"/>
    <property type="project" value="InterPro"/>
</dbReference>
<keyword evidence="5" id="KW-0862">Zinc</keyword>
<feature type="compositionally biased region" description="Acidic residues" evidence="12">
    <location>
        <begin position="115"/>
        <end position="130"/>
    </location>
</feature>
<feature type="region of interest" description="Disordered" evidence="12">
    <location>
        <begin position="779"/>
        <end position="849"/>
    </location>
</feature>
<dbReference type="Pfam" id="PF00382">
    <property type="entry name" value="TFIIB"/>
    <property type="match status" value="2"/>
</dbReference>
<feature type="region of interest" description="Disordered" evidence="12">
    <location>
        <begin position="875"/>
        <end position="1029"/>
    </location>
</feature>
<dbReference type="AlphaFoldDB" id="A0A9W7E8U7"/>
<organism evidence="14 15">
    <name type="scientific">Triparma strigata</name>
    <dbReference type="NCBI Taxonomy" id="1606541"/>
    <lineage>
        <taxon>Eukaryota</taxon>
        <taxon>Sar</taxon>
        <taxon>Stramenopiles</taxon>
        <taxon>Ochrophyta</taxon>
        <taxon>Bolidophyceae</taxon>
        <taxon>Parmales</taxon>
        <taxon>Triparmaceae</taxon>
        <taxon>Triparma</taxon>
    </lineage>
</organism>
<feature type="compositionally biased region" description="Low complexity" evidence="12">
    <location>
        <begin position="1010"/>
        <end position="1021"/>
    </location>
</feature>
<dbReference type="CDD" id="cd20554">
    <property type="entry name" value="CYCLIN_TFIIIB90_rpt2"/>
    <property type="match status" value="1"/>
</dbReference>
<dbReference type="InterPro" id="IPR000812">
    <property type="entry name" value="TFIIB"/>
</dbReference>
<evidence type="ECO:0000259" key="13">
    <source>
        <dbReference type="PROSITE" id="PS51134"/>
    </source>
</evidence>
<dbReference type="SUPFAM" id="SSF57783">
    <property type="entry name" value="Zinc beta-ribbon"/>
    <property type="match status" value="1"/>
</dbReference>
<dbReference type="GO" id="GO:0000126">
    <property type="term" value="C:transcription factor TFIIIB complex"/>
    <property type="evidence" value="ECO:0007669"/>
    <property type="project" value="TreeGrafter"/>
</dbReference>
<evidence type="ECO:0000256" key="9">
    <source>
        <dbReference type="ARBA" id="ARBA00023242"/>
    </source>
</evidence>
<feature type="compositionally biased region" description="Low complexity" evidence="12">
    <location>
        <begin position="26"/>
        <end position="44"/>
    </location>
</feature>
<dbReference type="SUPFAM" id="SSF47954">
    <property type="entry name" value="Cyclin-like"/>
    <property type="match status" value="2"/>
</dbReference>
<dbReference type="FunFam" id="1.10.472.10:FF:000002">
    <property type="entry name" value="Transcription factor IIIB 90 kDa subunit"/>
    <property type="match status" value="1"/>
</dbReference>
<keyword evidence="9" id="KW-0539">Nucleus</keyword>
<evidence type="ECO:0000313" key="14">
    <source>
        <dbReference type="EMBL" id="GMH72634.1"/>
    </source>
</evidence>
<feature type="compositionally biased region" description="Basic residues" evidence="12">
    <location>
        <begin position="961"/>
        <end position="977"/>
    </location>
</feature>
<dbReference type="Gene3D" id="1.10.472.10">
    <property type="entry name" value="Cyclin-like"/>
    <property type="match status" value="2"/>
</dbReference>
<dbReference type="PANTHER" id="PTHR11618">
    <property type="entry name" value="TRANSCRIPTION INITIATION FACTOR IIB-RELATED"/>
    <property type="match status" value="1"/>
</dbReference>
<dbReference type="InterPro" id="IPR011665">
    <property type="entry name" value="BRF1_TBP-bd_dom"/>
</dbReference>
<feature type="compositionally biased region" description="Low complexity" evidence="12">
    <location>
        <begin position="92"/>
        <end position="102"/>
    </location>
</feature>
<gene>
    <name evidence="14" type="ORF">TrST_g9884</name>
</gene>
<evidence type="ECO:0000256" key="3">
    <source>
        <dbReference type="ARBA" id="ARBA00022723"/>
    </source>
</evidence>
<dbReference type="GO" id="GO:0097550">
    <property type="term" value="C:transcription preinitiation complex"/>
    <property type="evidence" value="ECO:0007669"/>
    <property type="project" value="TreeGrafter"/>
</dbReference>
<accession>A0A9W7E8U7</accession>
<dbReference type="Pfam" id="PF07741">
    <property type="entry name" value="BRF1"/>
    <property type="match status" value="1"/>
</dbReference>
<dbReference type="Pfam" id="PF08271">
    <property type="entry name" value="Zn_Ribbon_TF"/>
    <property type="match status" value="1"/>
</dbReference>
<keyword evidence="7" id="KW-0010">Activator</keyword>
<name>A0A9W7E8U7_9STRA</name>
<keyword evidence="8" id="KW-0804">Transcription</keyword>
<dbReference type="SMART" id="SM00385">
    <property type="entry name" value="CYCLIN"/>
    <property type="match status" value="2"/>
</dbReference>
<keyword evidence="4 11" id="KW-0863">Zinc-finger</keyword>
<dbReference type="GO" id="GO:0000995">
    <property type="term" value="F:RNA polymerase III general transcription initiation factor activity"/>
    <property type="evidence" value="ECO:0007669"/>
    <property type="project" value="TreeGrafter"/>
</dbReference>
<evidence type="ECO:0000256" key="10">
    <source>
        <dbReference type="ARBA" id="ARBA00031009"/>
    </source>
</evidence>
<evidence type="ECO:0000256" key="8">
    <source>
        <dbReference type="ARBA" id="ARBA00023163"/>
    </source>
</evidence>
<dbReference type="InterPro" id="IPR036915">
    <property type="entry name" value="Cyclin-like_sf"/>
</dbReference>
<dbReference type="InterPro" id="IPR013763">
    <property type="entry name" value="Cyclin-like_dom"/>
</dbReference>
<feature type="compositionally biased region" description="Polar residues" evidence="12">
    <location>
        <begin position="10"/>
        <end position="20"/>
    </location>
</feature>
<dbReference type="Gene3D" id="2.20.25.10">
    <property type="match status" value="1"/>
</dbReference>